<evidence type="ECO:0000313" key="2">
    <source>
        <dbReference type="Proteomes" id="UP000661077"/>
    </source>
</evidence>
<dbReference type="Proteomes" id="UP000661077">
    <property type="component" value="Unassembled WGS sequence"/>
</dbReference>
<sequence length="127" mass="14070">MSNKIYLPLERGACVVCGQSFEAGTLVVERDLIAGRSVAGWELCATDARMHRQGFVALVECDLDMSVHRSGDPLPLQEVQRTGPVMHLTRETFVSIFKTDTRPALPCAYVPRGTLQKVAEILQRDLN</sequence>
<reference evidence="1 2" key="1">
    <citation type="journal article" date="2021" name="Int. J. Syst. Evol. Microbiol.">
        <title>Steroidobacter gossypii sp. nov., isolated from soil of cotton cropping field.</title>
        <authorList>
            <person name="Huang R."/>
            <person name="Yang S."/>
            <person name="Zhen C."/>
            <person name="Liu W."/>
        </authorList>
    </citation>
    <scope>NUCLEOTIDE SEQUENCE [LARGE SCALE GENOMIC DNA]</scope>
    <source>
        <strain evidence="1 2">S1-65</strain>
    </source>
</reference>
<protein>
    <submittedName>
        <fullName evidence="1">Uncharacterized protein</fullName>
    </submittedName>
</protein>
<organism evidence="1 2">
    <name type="scientific">Steroidobacter gossypii</name>
    <dbReference type="NCBI Taxonomy" id="2805490"/>
    <lineage>
        <taxon>Bacteria</taxon>
        <taxon>Pseudomonadati</taxon>
        <taxon>Pseudomonadota</taxon>
        <taxon>Gammaproteobacteria</taxon>
        <taxon>Steroidobacterales</taxon>
        <taxon>Steroidobacteraceae</taxon>
        <taxon>Steroidobacter</taxon>
    </lineage>
</organism>
<proteinExistence type="predicted"/>
<accession>A0ABS1WXT1</accession>
<keyword evidence="2" id="KW-1185">Reference proteome</keyword>
<comment type="caution">
    <text evidence="1">The sequence shown here is derived from an EMBL/GenBank/DDBJ whole genome shotgun (WGS) entry which is preliminary data.</text>
</comment>
<dbReference type="RefSeq" id="WP_203167803.1">
    <property type="nucleotide sequence ID" value="NZ_JAEVLS010000002.1"/>
</dbReference>
<evidence type="ECO:0000313" key="1">
    <source>
        <dbReference type="EMBL" id="MBM0105781.1"/>
    </source>
</evidence>
<gene>
    <name evidence="1" type="ORF">JM946_13655</name>
</gene>
<name>A0ABS1WXT1_9GAMM</name>
<dbReference type="EMBL" id="JAEVLS010000002">
    <property type="protein sequence ID" value="MBM0105781.1"/>
    <property type="molecule type" value="Genomic_DNA"/>
</dbReference>